<evidence type="ECO:0000313" key="4">
    <source>
        <dbReference type="Proteomes" id="UP000632138"/>
    </source>
</evidence>
<feature type="region of interest" description="Disordered" evidence="1">
    <location>
        <begin position="123"/>
        <end position="143"/>
    </location>
</feature>
<name>A0ABS2AH91_9ACTN</name>
<evidence type="ECO:0000259" key="2">
    <source>
        <dbReference type="Pfam" id="PF06259"/>
    </source>
</evidence>
<protein>
    <recommendedName>
        <fullName evidence="2">DUF1023 domain-containing protein</fullName>
    </recommendedName>
</protein>
<gene>
    <name evidence="3" type="ORF">JIG36_27045</name>
</gene>
<organism evidence="3 4">
    <name type="scientific">Paractinoplanes ovalisporus</name>
    <dbReference type="NCBI Taxonomy" id="2810368"/>
    <lineage>
        <taxon>Bacteria</taxon>
        <taxon>Bacillati</taxon>
        <taxon>Actinomycetota</taxon>
        <taxon>Actinomycetes</taxon>
        <taxon>Micromonosporales</taxon>
        <taxon>Micromonosporaceae</taxon>
        <taxon>Paractinoplanes</taxon>
    </lineage>
</organism>
<dbReference type="InterPro" id="IPR010427">
    <property type="entry name" value="DUF1023"/>
</dbReference>
<evidence type="ECO:0000313" key="3">
    <source>
        <dbReference type="EMBL" id="MBM2619214.1"/>
    </source>
</evidence>
<keyword evidence="4" id="KW-1185">Reference proteome</keyword>
<dbReference type="InterPro" id="IPR029058">
    <property type="entry name" value="AB_hydrolase_fold"/>
</dbReference>
<accession>A0ABS2AH91</accession>
<dbReference type="EMBL" id="JAENHP010000009">
    <property type="protein sequence ID" value="MBM2619214.1"/>
    <property type="molecule type" value="Genomic_DNA"/>
</dbReference>
<dbReference type="RefSeq" id="WP_203379192.1">
    <property type="nucleotide sequence ID" value="NZ_JAENHP010000009.1"/>
</dbReference>
<proteinExistence type="predicted"/>
<comment type="caution">
    <text evidence="3">The sequence shown here is derived from an EMBL/GenBank/DDBJ whole genome shotgun (WGS) entry which is preliminary data.</text>
</comment>
<feature type="domain" description="DUF1023" evidence="2">
    <location>
        <begin position="294"/>
        <end position="458"/>
    </location>
</feature>
<sequence>MTTAVLDRLRATDPARWHALALSWRRWAELAGRLVAEFGPRLAALRAAWQGAAATAATRRLEALRRRLVLFRLHCWRADQVASEFAASLTRARSLLSRALAAGVPGLNSSAAEMSSSALHATVGTAGRADRGEGPSLSRVAAAPAQGGGAAELDAALALAARADAEASARLASLAEAVRAPAEPPGPDRPGCTASPAGVRRWWEGLPVEQRNWLLATEASWLARLDGLPAADRDIANRLLLDDRRAEVDRAIAAATGRERERLREVRDGLAALSDRLAVTGDRRAYLLRLDVGEEGRVVVALGDPDRATSVLTHVPGMTAGLASSGGELARAERVATRAAELSPASSTSAVMWLDYDAPDFVDEAAGAGRAEAGAPALQRFQEGLRAAHEGPAARQVVLGHSYGSLVVGRAAAGGIDADSVVFVGSPGVGVDSARELRVPRGEVWSSTSLSDVIQYAAVSPASLVRDLGTAVSVPVAGPLLAFGTPERDLWFGHNPSDPAFGARVFAGPPGGGHVGYWEPGSRSLDTLATITVGTVW</sequence>
<reference evidence="3 4" key="1">
    <citation type="submission" date="2021-01" db="EMBL/GenBank/DDBJ databases">
        <title>Actinoplanes sp. nov. LDG1-06 isolated from lichen.</title>
        <authorList>
            <person name="Saeng-In P."/>
            <person name="Phongsopitanun W."/>
            <person name="Kanchanasin P."/>
            <person name="Yuki M."/>
            <person name="Kudo T."/>
            <person name="Ohkuma M."/>
            <person name="Tanasupawat S."/>
        </authorList>
    </citation>
    <scope>NUCLEOTIDE SEQUENCE [LARGE SCALE GENOMIC DNA]</scope>
    <source>
        <strain evidence="3 4">LDG1-06</strain>
    </source>
</reference>
<dbReference type="Pfam" id="PF06259">
    <property type="entry name" value="Abhydrolase_8"/>
    <property type="match status" value="1"/>
</dbReference>
<dbReference type="Proteomes" id="UP000632138">
    <property type="component" value="Unassembled WGS sequence"/>
</dbReference>
<evidence type="ECO:0000256" key="1">
    <source>
        <dbReference type="SAM" id="MobiDB-lite"/>
    </source>
</evidence>
<dbReference type="SUPFAM" id="SSF53474">
    <property type="entry name" value="alpha/beta-Hydrolases"/>
    <property type="match status" value="1"/>
</dbReference>